<organism evidence="2 3">
    <name type="scientific">Gordonia otitidis (strain DSM 44809 / CCUG 52243 / JCM 12355 / NBRC 100426 / IFM 10032)</name>
    <dbReference type="NCBI Taxonomy" id="1108044"/>
    <lineage>
        <taxon>Bacteria</taxon>
        <taxon>Bacillati</taxon>
        <taxon>Actinomycetota</taxon>
        <taxon>Actinomycetes</taxon>
        <taxon>Mycobacteriales</taxon>
        <taxon>Gordoniaceae</taxon>
        <taxon>Gordonia</taxon>
    </lineage>
</organism>
<dbReference type="InterPro" id="IPR052512">
    <property type="entry name" value="4CMD/NDH-1_regulator"/>
</dbReference>
<evidence type="ECO:0000313" key="2">
    <source>
        <dbReference type="EMBL" id="GAB35065.1"/>
    </source>
</evidence>
<dbReference type="GO" id="GO:0051920">
    <property type="term" value="F:peroxiredoxin activity"/>
    <property type="evidence" value="ECO:0007669"/>
    <property type="project" value="InterPro"/>
</dbReference>
<dbReference type="InterPro" id="IPR029032">
    <property type="entry name" value="AhpD-like"/>
</dbReference>
<dbReference type="Proteomes" id="UP000005038">
    <property type="component" value="Unassembled WGS sequence"/>
</dbReference>
<dbReference type="SUPFAM" id="SSF69118">
    <property type="entry name" value="AhpD-like"/>
    <property type="match status" value="1"/>
</dbReference>
<feature type="domain" description="Carboxymuconolactone decarboxylase-like" evidence="1">
    <location>
        <begin position="41"/>
        <end position="123"/>
    </location>
</feature>
<keyword evidence="3" id="KW-1185">Reference proteome</keyword>
<dbReference type="InterPro" id="IPR003779">
    <property type="entry name" value="CMD-like"/>
</dbReference>
<proteinExistence type="predicted"/>
<dbReference type="AlphaFoldDB" id="H5TNK7"/>
<name>H5TNK7_GORO1</name>
<dbReference type="RefSeq" id="WP_005168834.1">
    <property type="nucleotide sequence ID" value="NZ_BAFB01000136.1"/>
</dbReference>
<dbReference type="Gene3D" id="1.20.1290.10">
    <property type="entry name" value="AhpD-like"/>
    <property type="match status" value="1"/>
</dbReference>
<dbReference type="OrthoDB" id="9802489at2"/>
<dbReference type="PANTHER" id="PTHR33570">
    <property type="entry name" value="4-CARBOXYMUCONOLACTONE DECARBOXYLASE FAMILY PROTEIN"/>
    <property type="match status" value="1"/>
</dbReference>
<evidence type="ECO:0000259" key="1">
    <source>
        <dbReference type="Pfam" id="PF02627"/>
    </source>
</evidence>
<sequence>MKFDDTHDETYREGIEMRKAVLGAEHVQRSLDNVTEFSRPIQELVTEYCWGAVWTRPGLDRKTRSLLNLAMLTTLNRGHELAVHVRGAVTNGCTEEEIQEVLIQTAIYAGVPAALESFRIAEATLSEIRVNA</sequence>
<protein>
    <submittedName>
        <fullName evidence="2">4-carboxymuconolactone decarboxylase</fullName>
    </submittedName>
</protein>
<dbReference type="STRING" id="1108044.GOOTI_136_00030"/>
<gene>
    <name evidence="2" type="primary">pcaC</name>
    <name evidence="2" type="ORF">GOOTI_136_00030</name>
</gene>
<comment type="caution">
    <text evidence="2">The sequence shown here is derived from an EMBL/GenBank/DDBJ whole genome shotgun (WGS) entry which is preliminary data.</text>
</comment>
<accession>H5TNK7</accession>
<dbReference type="EMBL" id="BAFB01000136">
    <property type="protein sequence ID" value="GAB35065.1"/>
    <property type="molecule type" value="Genomic_DNA"/>
</dbReference>
<dbReference type="Pfam" id="PF02627">
    <property type="entry name" value="CMD"/>
    <property type="match status" value="1"/>
</dbReference>
<dbReference type="PANTHER" id="PTHR33570:SF2">
    <property type="entry name" value="CARBOXYMUCONOLACTONE DECARBOXYLASE-LIKE DOMAIN-CONTAINING PROTEIN"/>
    <property type="match status" value="1"/>
</dbReference>
<evidence type="ECO:0000313" key="3">
    <source>
        <dbReference type="Proteomes" id="UP000005038"/>
    </source>
</evidence>
<reference evidence="2" key="1">
    <citation type="submission" date="2012-02" db="EMBL/GenBank/DDBJ databases">
        <title>Whole genome shotgun sequence of Gordonia otitidis NBRC 100426.</title>
        <authorList>
            <person name="Yoshida I."/>
            <person name="Hosoyama A."/>
            <person name="Tsuchikane K."/>
            <person name="Katsumata H."/>
            <person name="Yamazaki S."/>
            <person name="Fujita N."/>
        </authorList>
    </citation>
    <scope>NUCLEOTIDE SEQUENCE [LARGE SCALE GENOMIC DNA]</scope>
    <source>
        <strain evidence="2">NBRC 100426</strain>
    </source>
</reference>